<proteinExistence type="predicted"/>
<dbReference type="Proteomes" id="UP001341281">
    <property type="component" value="Chromosome 07"/>
</dbReference>
<evidence type="ECO:0000259" key="2">
    <source>
        <dbReference type="Pfam" id="PF12776"/>
    </source>
</evidence>
<feature type="non-terminal residue" evidence="3">
    <location>
        <position position="155"/>
    </location>
</feature>
<dbReference type="InterPro" id="IPR024752">
    <property type="entry name" value="Myb/SANT-like_dom"/>
</dbReference>
<dbReference type="EMBL" id="CP144751">
    <property type="protein sequence ID" value="WVZ83917.1"/>
    <property type="molecule type" value="Genomic_DNA"/>
</dbReference>
<protein>
    <recommendedName>
        <fullName evidence="2">Myb/SANT-like domain-containing protein</fullName>
    </recommendedName>
</protein>
<gene>
    <name evidence="3" type="ORF">U9M48_031012</name>
</gene>
<organism evidence="3 4">
    <name type="scientific">Paspalum notatum var. saurae</name>
    <dbReference type="NCBI Taxonomy" id="547442"/>
    <lineage>
        <taxon>Eukaryota</taxon>
        <taxon>Viridiplantae</taxon>
        <taxon>Streptophyta</taxon>
        <taxon>Embryophyta</taxon>
        <taxon>Tracheophyta</taxon>
        <taxon>Spermatophyta</taxon>
        <taxon>Magnoliopsida</taxon>
        <taxon>Liliopsida</taxon>
        <taxon>Poales</taxon>
        <taxon>Poaceae</taxon>
        <taxon>PACMAD clade</taxon>
        <taxon>Panicoideae</taxon>
        <taxon>Andropogonodae</taxon>
        <taxon>Paspaleae</taxon>
        <taxon>Paspalinae</taxon>
        <taxon>Paspalum</taxon>
    </lineage>
</organism>
<dbReference type="PANTHER" id="PTHR47069">
    <property type="match status" value="1"/>
</dbReference>
<feature type="domain" description="Myb/SANT-like" evidence="2">
    <location>
        <begin position="3"/>
        <end position="48"/>
    </location>
</feature>
<dbReference type="AlphaFoldDB" id="A0AAQ3U4V6"/>
<accession>A0AAQ3U4V6</accession>
<dbReference type="Pfam" id="PF12776">
    <property type="entry name" value="Myb_DNA-bind_3"/>
    <property type="match status" value="1"/>
</dbReference>
<keyword evidence="4" id="KW-1185">Reference proteome</keyword>
<feature type="region of interest" description="Disordered" evidence="1">
    <location>
        <begin position="73"/>
        <end position="129"/>
    </location>
</feature>
<evidence type="ECO:0000313" key="3">
    <source>
        <dbReference type="EMBL" id="WVZ83917.1"/>
    </source>
</evidence>
<evidence type="ECO:0000256" key="1">
    <source>
        <dbReference type="SAM" id="MobiDB-lite"/>
    </source>
</evidence>
<evidence type="ECO:0000313" key="4">
    <source>
        <dbReference type="Proteomes" id="UP001341281"/>
    </source>
</evidence>
<dbReference type="PANTHER" id="PTHR47069:SF8">
    <property type="entry name" value="MYB_SANT-LIKE DOMAIN-CONTAINING PROTEIN"/>
    <property type="match status" value="1"/>
</dbReference>
<sequence length="155" mass="17111">KAFANKQLQNKFNTLKRTFGSWRKLKNKSGPGWDQATGTITETPQWWADRIVDEVITLFGSEDSEDGQMLCIGGLGDKTPSGGSDGNIVGLPEDNVGWSEDNVGRSSVGRVAQRSGKEQVVDSPPSKKSKSMKYYVERIYESMVQRCKNETAAMT</sequence>
<name>A0AAQ3U4V6_PASNO</name>
<reference evidence="3 4" key="1">
    <citation type="submission" date="2024-02" db="EMBL/GenBank/DDBJ databases">
        <title>High-quality chromosome-scale genome assembly of Pensacola bahiagrass (Paspalum notatum Flugge var. saurae).</title>
        <authorList>
            <person name="Vega J.M."/>
            <person name="Podio M."/>
            <person name="Orjuela J."/>
            <person name="Siena L.A."/>
            <person name="Pessino S.C."/>
            <person name="Combes M.C."/>
            <person name="Mariac C."/>
            <person name="Albertini E."/>
            <person name="Pupilli F."/>
            <person name="Ortiz J.P.A."/>
            <person name="Leblanc O."/>
        </authorList>
    </citation>
    <scope>NUCLEOTIDE SEQUENCE [LARGE SCALE GENOMIC DNA]</scope>
    <source>
        <strain evidence="3">R1</strain>
        <tissue evidence="3">Leaf</tissue>
    </source>
</reference>